<sequence length="167" mass="18575">MKNFPILSTLILCSLCSAADFRSDDLKFERLGKLKIGQNFEDLKKDFGGQIHCVPKELWASKNCYHTGLKHNPEITLMILDGKLVRIDLTATPGRAASGIAIGDNITKLIKRYPQSKRIENTSDLTAEFLIISDDRKYAMKFYLTGSIVTAISSGTTYAMSLDEGCF</sequence>
<dbReference type="RefSeq" id="WP_135204192.1">
    <property type="nucleotide sequence ID" value="NZ_SPVG01000245.1"/>
</dbReference>
<keyword evidence="2" id="KW-1185">Reference proteome</keyword>
<comment type="caution">
    <text evidence="1">The sequence shown here is derived from an EMBL/GenBank/DDBJ whole genome shotgun (WGS) entry which is preliminary data.</text>
</comment>
<name>A0A4Y9S8P2_9BURK</name>
<gene>
    <name evidence="1" type="ORF">E4L98_24715</name>
</gene>
<dbReference type="AlphaFoldDB" id="A0A4Y9S8P2"/>
<reference evidence="1 2" key="1">
    <citation type="submission" date="2019-03" db="EMBL/GenBank/DDBJ databases">
        <title>Draft Genome Sequence of Duganella callidus sp. nov., a Novel Duganella Species Isolated from Cultivated Soil.</title>
        <authorList>
            <person name="Raths R."/>
            <person name="Peta V."/>
            <person name="Bucking H."/>
        </authorList>
    </citation>
    <scope>NUCLEOTIDE SEQUENCE [LARGE SCALE GENOMIC DNA]</scope>
    <source>
        <strain evidence="1 2">DN04</strain>
    </source>
</reference>
<evidence type="ECO:0000313" key="1">
    <source>
        <dbReference type="EMBL" id="TFW15906.1"/>
    </source>
</evidence>
<organism evidence="1 2">
    <name type="scientific">Duganella callida</name>
    <dbReference type="NCBI Taxonomy" id="2561932"/>
    <lineage>
        <taxon>Bacteria</taxon>
        <taxon>Pseudomonadati</taxon>
        <taxon>Pseudomonadota</taxon>
        <taxon>Betaproteobacteria</taxon>
        <taxon>Burkholderiales</taxon>
        <taxon>Oxalobacteraceae</taxon>
        <taxon>Telluria group</taxon>
        <taxon>Duganella</taxon>
    </lineage>
</organism>
<dbReference type="OrthoDB" id="8759844at2"/>
<dbReference type="Proteomes" id="UP000297729">
    <property type="component" value="Unassembled WGS sequence"/>
</dbReference>
<proteinExistence type="predicted"/>
<accession>A0A4Y9S8P2</accession>
<dbReference type="EMBL" id="SPVG01000245">
    <property type="protein sequence ID" value="TFW15906.1"/>
    <property type="molecule type" value="Genomic_DNA"/>
</dbReference>
<protein>
    <submittedName>
        <fullName evidence="1">Uncharacterized protein</fullName>
    </submittedName>
</protein>
<evidence type="ECO:0000313" key="2">
    <source>
        <dbReference type="Proteomes" id="UP000297729"/>
    </source>
</evidence>